<evidence type="ECO:0000313" key="1">
    <source>
        <dbReference type="EMBL" id="KAI8546705.1"/>
    </source>
</evidence>
<dbReference type="Proteomes" id="UP001062846">
    <property type="component" value="Chromosome 7"/>
</dbReference>
<reference evidence="1" key="1">
    <citation type="submission" date="2022-02" db="EMBL/GenBank/DDBJ databases">
        <title>Plant Genome Project.</title>
        <authorList>
            <person name="Zhang R.-G."/>
        </authorList>
    </citation>
    <scope>NUCLEOTIDE SEQUENCE</scope>
    <source>
        <strain evidence="1">AT1</strain>
    </source>
</reference>
<keyword evidence="2" id="KW-1185">Reference proteome</keyword>
<comment type="caution">
    <text evidence="1">The sequence shown here is derived from an EMBL/GenBank/DDBJ whole genome shotgun (WGS) entry which is preliminary data.</text>
</comment>
<gene>
    <name evidence="1" type="ORF">RHMOL_Rhmol07G0140800</name>
</gene>
<dbReference type="EMBL" id="CM046394">
    <property type="protein sequence ID" value="KAI8546705.1"/>
    <property type="molecule type" value="Genomic_DNA"/>
</dbReference>
<protein>
    <submittedName>
        <fullName evidence="1">Uncharacterized protein</fullName>
    </submittedName>
</protein>
<organism evidence="1 2">
    <name type="scientific">Rhododendron molle</name>
    <name type="common">Chinese azalea</name>
    <name type="synonym">Azalea mollis</name>
    <dbReference type="NCBI Taxonomy" id="49168"/>
    <lineage>
        <taxon>Eukaryota</taxon>
        <taxon>Viridiplantae</taxon>
        <taxon>Streptophyta</taxon>
        <taxon>Embryophyta</taxon>
        <taxon>Tracheophyta</taxon>
        <taxon>Spermatophyta</taxon>
        <taxon>Magnoliopsida</taxon>
        <taxon>eudicotyledons</taxon>
        <taxon>Gunneridae</taxon>
        <taxon>Pentapetalae</taxon>
        <taxon>asterids</taxon>
        <taxon>Ericales</taxon>
        <taxon>Ericaceae</taxon>
        <taxon>Ericoideae</taxon>
        <taxon>Rhodoreae</taxon>
        <taxon>Rhododendron</taxon>
    </lineage>
</organism>
<evidence type="ECO:0000313" key="2">
    <source>
        <dbReference type="Proteomes" id="UP001062846"/>
    </source>
</evidence>
<name>A0ACC0N0L1_RHOML</name>
<proteinExistence type="predicted"/>
<sequence>MRWQVQDGKSIDFWNDAWIPSLPNFKVPIPRPANSAINKVVDIIDANSGQWDIQKMSKEIPLEVVNAILEIPLAHVGRIDQLVWHFNPNRCYSVKSGYHIALQNLSEKDSNQPGTSFKLAKEVWKVLWKMKVPNKNKNFWWRVCRNILATKKNLFKRRCAQDNLCPICDCEVESIDHMLFMCPWANLVWFGCNIKPFGDLRGNGSAVKWIDDMKSPVLHSRNSKEAENHSVGGRRSKKQQQQKKEEEEEEPDDDYEDYRPDPQEDSAMAPVTGINRKVRSFTPEEREAYIKRVVEREKSRWKNLPKLLGIPLEQQRRLSEVSTEKRCGTKYKFVKLIRLCIGFRTVATYYVTFQANQDGKAPSPPRNFQALVRRFIRMHIEFCKEEKKPKLTEGPEELDIAQAVACLSF</sequence>
<accession>A0ACC0N0L1</accession>